<dbReference type="Pfam" id="PF25372">
    <property type="entry name" value="DUF7885"/>
    <property type="match status" value="1"/>
</dbReference>
<evidence type="ECO:0000256" key="1">
    <source>
        <dbReference type="SAM" id="Phobius"/>
    </source>
</evidence>
<dbReference type="InterPro" id="IPR057207">
    <property type="entry name" value="FBXL15_LRR"/>
</dbReference>
<organism evidence="3 4">
    <name type="scientific">Anatilimnocola aggregata</name>
    <dbReference type="NCBI Taxonomy" id="2528021"/>
    <lineage>
        <taxon>Bacteria</taxon>
        <taxon>Pseudomonadati</taxon>
        <taxon>Planctomycetota</taxon>
        <taxon>Planctomycetia</taxon>
        <taxon>Pirellulales</taxon>
        <taxon>Pirellulaceae</taxon>
        <taxon>Anatilimnocola</taxon>
    </lineage>
</organism>
<keyword evidence="1" id="KW-0472">Membrane</keyword>
<dbReference type="KEGG" id="aagg:ETAA8_04710"/>
<dbReference type="GO" id="GO:0019005">
    <property type="term" value="C:SCF ubiquitin ligase complex"/>
    <property type="evidence" value="ECO:0007669"/>
    <property type="project" value="TreeGrafter"/>
</dbReference>
<dbReference type="PANTHER" id="PTHR13318">
    <property type="entry name" value="PARTNER OF PAIRED, ISOFORM B-RELATED"/>
    <property type="match status" value="1"/>
</dbReference>
<dbReference type="Proteomes" id="UP000315017">
    <property type="component" value="Chromosome"/>
</dbReference>
<reference evidence="3 4" key="1">
    <citation type="submission" date="2019-02" db="EMBL/GenBank/DDBJ databases">
        <title>Deep-cultivation of Planctomycetes and their phenomic and genomic characterization uncovers novel biology.</title>
        <authorList>
            <person name="Wiegand S."/>
            <person name="Jogler M."/>
            <person name="Boedeker C."/>
            <person name="Pinto D."/>
            <person name="Vollmers J."/>
            <person name="Rivas-Marin E."/>
            <person name="Kohn T."/>
            <person name="Peeters S.H."/>
            <person name="Heuer A."/>
            <person name="Rast P."/>
            <person name="Oberbeckmann S."/>
            <person name="Bunk B."/>
            <person name="Jeske O."/>
            <person name="Meyerdierks A."/>
            <person name="Storesund J.E."/>
            <person name="Kallscheuer N."/>
            <person name="Luecker S."/>
            <person name="Lage O.M."/>
            <person name="Pohl T."/>
            <person name="Merkel B.J."/>
            <person name="Hornburger P."/>
            <person name="Mueller R.-W."/>
            <person name="Bruemmer F."/>
            <person name="Labrenz M."/>
            <person name="Spormann A.M."/>
            <person name="Op den Camp H."/>
            <person name="Overmann J."/>
            <person name="Amann R."/>
            <person name="Jetten M.S.M."/>
            <person name="Mascher T."/>
            <person name="Medema M.H."/>
            <person name="Devos D.P."/>
            <person name="Kaster A.-K."/>
            <person name="Ovreas L."/>
            <person name="Rohde M."/>
            <person name="Galperin M.Y."/>
            <person name="Jogler C."/>
        </authorList>
    </citation>
    <scope>NUCLEOTIDE SEQUENCE [LARGE SCALE GENOMIC DNA]</scope>
    <source>
        <strain evidence="3 4">ETA_A8</strain>
    </source>
</reference>
<dbReference type="RefSeq" id="WP_145084304.1">
    <property type="nucleotide sequence ID" value="NZ_CP036274.1"/>
</dbReference>
<name>A0A517Y585_9BACT</name>
<dbReference type="Pfam" id="PF13516">
    <property type="entry name" value="LRR_6"/>
    <property type="match status" value="1"/>
</dbReference>
<evidence type="ECO:0000313" key="3">
    <source>
        <dbReference type="EMBL" id="QDU25403.1"/>
    </source>
</evidence>
<dbReference type="SMART" id="SM00367">
    <property type="entry name" value="LRR_CC"/>
    <property type="match status" value="4"/>
</dbReference>
<dbReference type="InterPro" id="IPR006553">
    <property type="entry name" value="Leu-rich_rpt_Cys-con_subtyp"/>
</dbReference>
<dbReference type="SMART" id="SM00368">
    <property type="entry name" value="LRR_RI"/>
    <property type="match status" value="4"/>
</dbReference>
<dbReference type="InterPro" id="IPR032675">
    <property type="entry name" value="LRR_dom_sf"/>
</dbReference>
<keyword evidence="1" id="KW-0812">Transmembrane</keyword>
<evidence type="ECO:0000259" key="2">
    <source>
        <dbReference type="Pfam" id="PF25372"/>
    </source>
</evidence>
<dbReference type="GO" id="GO:0031146">
    <property type="term" value="P:SCF-dependent proteasomal ubiquitin-dependent protein catabolic process"/>
    <property type="evidence" value="ECO:0007669"/>
    <property type="project" value="TreeGrafter"/>
</dbReference>
<protein>
    <submittedName>
        <fullName evidence="3">Leucine Rich repeats (2 copies)</fullName>
    </submittedName>
</protein>
<gene>
    <name evidence="3" type="ORF">ETAA8_04710</name>
</gene>
<keyword evidence="1" id="KW-1133">Transmembrane helix</keyword>
<accession>A0A517Y585</accession>
<dbReference type="EMBL" id="CP036274">
    <property type="protein sequence ID" value="QDU25403.1"/>
    <property type="molecule type" value="Genomic_DNA"/>
</dbReference>
<dbReference type="AlphaFoldDB" id="A0A517Y585"/>
<dbReference type="InterPro" id="IPR001611">
    <property type="entry name" value="Leu-rich_rpt"/>
</dbReference>
<feature type="domain" description="F-box/LRR-repeat protein 15-like leucin rich repeat" evidence="2">
    <location>
        <begin position="188"/>
        <end position="306"/>
    </location>
</feature>
<proteinExistence type="predicted"/>
<dbReference type="OrthoDB" id="282496at2"/>
<dbReference type="SUPFAM" id="SSF52047">
    <property type="entry name" value="RNI-like"/>
    <property type="match status" value="1"/>
</dbReference>
<sequence length="347" mass="38858">MSVVGETSESSKVAGKPLRLRFSLRALLVATTLFAFALGWFVREYRRYERERVAAAFFAGHPSVSLFNSLSPLGETNNQPVIAIGEVRHGRIYRPIETLFCEGRIEEEFSSHMQLFTNLKNIEIYQGEFSSESNTFDHLPALRELSIKHSDLRDRHLGSIATLPSLRSLQLLKCSISPEGAEKLSTLQNLHNLILTDAPISDVAMERLSTFARLETLDLRNCTFTSDSAVHLGKLSRLKVLVLNSTTADDRLLESADFSRLEVLSLNDCQISDRGLKQVIAGSLRLKYLLLRNTRVTDEGVEQLLDLPWLTHLDLRGTRITRQALATVESLKGRGVVTLANVFQVPP</sequence>
<evidence type="ECO:0000313" key="4">
    <source>
        <dbReference type="Proteomes" id="UP000315017"/>
    </source>
</evidence>
<dbReference type="Gene3D" id="3.80.10.10">
    <property type="entry name" value="Ribonuclease Inhibitor"/>
    <property type="match status" value="1"/>
</dbReference>
<keyword evidence="4" id="KW-1185">Reference proteome</keyword>
<feature type="transmembrane region" description="Helical" evidence="1">
    <location>
        <begin position="22"/>
        <end position="42"/>
    </location>
</feature>